<keyword evidence="2" id="KW-1185">Reference proteome</keyword>
<accession>A0A4C1VHK8</accession>
<dbReference type="EMBL" id="BGZK01000351">
    <property type="protein sequence ID" value="GBP38598.1"/>
    <property type="molecule type" value="Genomic_DNA"/>
</dbReference>
<evidence type="ECO:0000313" key="1">
    <source>
        <dbReference type="EMBL" id="GBP38598.1"/>
    </source>
</evidence>
<reference evidence="1 2" key="1">
    <citation type="journal article" date="2019" name="Commun. Biol.">
        <title>The bagworm genome reveals a unique fibroin gene that provides high tensile strength.</title>
        <authorList>
            <person name="Kono N."/>
            <person name="Nakamura H."/>
            <person name="Ohtoshi R."/>
            <person name="Tomita M."/>
            <person name="Numata K."/>
            <person name="Arakawa K."/>
        </authorList>
    </citation>
    <scope>NUCLEOTIDE SEQUENCE [LARGE SCALE GENOMIC DNA]</scope>
</reference>
<organism evidence="1 2">
    <name type="scientific">Eumeta variegata</name>
    <name type="common">Bagworm moth</name>
    <name type="synonym">Eumeta japonica</name>
    <dbReference type="NCBI Taxonomy" id="151549"/>
    <lineage>
        <taxon>Eukaryota</taxon>
        <taxon>Metazoa</taxon>
        <taxon>Ecdysozoa</taxon>
        <taxon>Arthropoda</taxon>
        <taxon>Hexapoda</taxon>
        <taxon>Insecta</taxon>
        <taxon>Pterygota</taxon>
        <taxon>Neoptera</taxon>
        <taxon>Endopterygota</taxon>
        <taxon>Lepidoptera</taxon>
        <taxon>Glossata</taxon>
        <taxon>Ditrysia</taxon>
        <taxon>Tineoidea</taxon>
        <taxon>Psychidae</taxon>
        <taxon>Oiketicinae</taxon>
        <taxon>Eumeta</taxon>
    </lineage>
</organism>
<comment type="caution">
    <text evidence="1">The sequence shown here is derived from an EMBL/GenBank/DDBJ whole genome shotgun (WGS) entry which is preliminary data.</text>
</comment>
<name>A0A4C1VHK8_EUMVA</name>
<dbReference type="Proteomes" id="UP000299102">
    <property type="component" value="Unassembled WGS sequence"/>
</dbReference>
<dbReference type="AlphaFoldDB" id="A0A4C1VHK8"/>
<evidence type="ECO:0000313" key="2">
    <source>
        <dbReference type="Proteomes" id="UP000299102"/>
    </source>
</evidence>
<gene>
    <name evidence="1" type="ORF">EVAR_96200_1</name>
</gene>
<sequence>MYNEQYSTTELLSPRCGARAWAAPGAGAASWQCLVKQHLNFVSRTTFPFCQNLSFWCQIQTSFRAKLQGIRSRLVDLYQVSLSDIFHHAANWASSNTDSPHAVAFGVLLTTEMYNETVKRAPALFAR</sequence>
<protein>
    <submittedName>
        <fullName evidence="1">Uncharacterized protein</fullName>
    </submittedName>
</protein>
<proteinExistence type="predicted"/>